<dbReference type="EMBL" id="FUYE01000002">
    <property type="protein sequence ID" value="SKA82472.1"/>
    <property type="molecule type" value="Genomic_DNA"/>
</dbReference>
<proteinExistence type="predicted"/>
<accession>A0A1T4WYP1</accession>
<organism evidence="2 3">
    <name type="scientific">Prosthecobacter debontii</name>
    <dbReference type="NCBI Taxonomy" id="48467"/>
    <lineage>
        <taxon>Bacteria</taxon>
        <taxon>Pseudomonadati</taxon>
        <taxon>Verrucomicrobiota</taxon>
        <taxon>Verrucomicrobiia</taxon>
        <taxon>Verrucomicrobiales</taxon>
        <taxon>Verrucomicrobiaceae</taxon>
        <taxon>Prosthecobacter</taxon>
    </lineage>
</organism>
<feature type="signal peptide" evidence="1">
    <location>
        <begin position="1"/>
        <end position="28"/>
    </location>
</feature>
<name>A0A1T4WYP1_9BACT</name>
<dbReference type="STRING" id="48467.SAMN02745166_00914"/>
<reference evidence="3" key="1">
    <citation type="submission" date="2017-02" db="EMBL/GenBank/DDBJ databases">
        <authorList>
            <person name="Varghese N."/>
            <person name="Submissions S."/>
        </authorList>
    </citation>
    <scope>NUCLEOTIDE SEQUENCE [LARGE SCALE GENOMIC DNA]</scope>
    <source>
        <strain evidence="3">ATCC 700200</strain>
    </source>
</reference>
<dbReference type="Proteomes" id="UP000190774">
    <property type="component" value="Unassembled WGS sequence"/>
</dbReference>
<feature type="chain" id="PRO_5012956255" evidence="1">
    <location>
        <begin position="29"/>
        <end position="188"/>
    </location>
</feature>
<evidence type="ECO:0000313" key="3">
    <source>
        <dbReference type="Proteomes" id="UP000190774"/>
    </source>
</evidence>
<gene>
    <name evidence="2" type="ORF">SAMN02745166_00914</name>
</gene>
<evidence type="ECO:0000313" key="2">
    <source>
        <dbReference type="EMBL" id="SKA82472.1"/>
    </source>
</evidence>
<dbReference type="AlphaFoldDB" id="A0A1T4WYP1"/>
<dbReference type="OrthoDB" id="193316at2"/>
<evidence type="ECO:0000256" key="1">
    <source>
        <dbReference type="SAM" id="SignalP"/>
    </source>
</evidence>
<protein>
    <submittedName>
        <fullName evidence="2">Uncharacterized protein</fullName>
    </submittedName>
</protein>
<keyword evidence="3" id="KW-1185">Reference proteome</keyword>
<dbReference type="RefSeq" id="WP_078812108.1">
    <property type="nucleotide sequence ID" value="NZ_FUYE01000002.1"/>
</dbReference>
<sequence length="188" mass="20364">MKTATTALTAKCGLVVLSWMLSGAVLQAEPPAQEKAPAHEVISEERLRLNAAGVPNLKAQLATQTKPLTSKAPAVQSTLWSRSIILTDGDYFTLIPVGSILHLPAEHRAHIVAQPTGEFTFWPNFLKKNTAWLEAKEVSLEMSRGDEKAAKALFLSVAKHPRALVAVYKGGPITVLEPAPEQEVRTKP</sequence>
<keyword evidence="1" id="KW-0732">Signal</keyword>